<dbReference type="PANTHER" id="PTHR31286">
    <property type="entry name" value="GLYCINE-RICH CELL WALL STRUCTURAL PROTEIN 1.8-LIKE"/>
    <property type="match status" value="1"/>
</dbReference>
<dbReference type="GO" id="GO:0008270">
    <property type="term" value="F:zinc ion binding"/>
    <property type="evidence" value="ECO:0007669"/>
    <property type="project" value="UniProtKB-KW"/>
</dbReference>
<dbReference type="OrthoDB" id="1001863at2759"/>
<evidence type="ECO:0000313" key="5">
    <source>
        <dbReference type="Proteomes" id="UP001141552"/>
    </source>
</evidence>
<keyword evidence="1" id="KW-0479">Metal-binding</keyword>
<evidence type="ECO:0000313" key="4">
    <source>
        <dbReference type="EMBL" id="KAJ4822657.1"/>
    </source>
</evidence>
<evidence type="ECO:0000256" key="2">
    <source>
        <dbReference type="SAM" id="MobiDB-lite"/>
    </source>
</evidence>
<dbReference type="Proteomes" id="UP001141552">
    <property type="component" value="Unassembled WGS sequence"/>
</dbReference>
<feature type="domain" description="CCHC-type" evidence="3">
    <location>
        <begin position="172"/>
        <end position="187"/>
    </location>
</feature>
<name>A0A9Q0F125_9ROSI</name>
<accession>A0A9Q0F125</accession>
<dbReference type="InterPro" id="IPR025558">
    <property type="entry name" value="DUF4283"/>
</dbReference>
<keyword evidence="1" id="KW-0863">Zinc-finger</keyword>
<dbReference type="InterPro" id="IPR040256">
    <property type="entry name" value="At4g02000-like"/>
</dbReference>
<comment type="caution">
    <text evidence="4">The sequence shown here is derived from an EMBL/GenBank/DDBJ whole genome shotgun (WGS) entry which is preliminary data.</text>
</comment>
<reference evidence="4" key="2">
    <citation type="journal article" date="2023" name="Plants (Basel)">
        <title>Annotation of the Turnera subulata (Passifloraceae) Draft Genome Reveals the S-Locus Evolved after the Divergence of Turneroideae from Passifloroideae in a Stepwise Manner.</title>
        <authorList>
            <person name="Henning P.M."/>
            <person name="Roalson E.H."/>
            <person name="Mir W."/>
            <person name="McCubbin A.G."/>
            <person name="Shore J.S."/>
        </authorList>
    </citation>
    <scope>NUCLEOTIDE SEQUENCE</scope>
    <source>
        <strain evidence="4">F60SS</strain>
    </source>
</reference>
<dbReference type="AlphaFoldDB" id="A0A9Q0F125"/>
<organism evidence="4 5">
    <name type="scientific">Turnera subulata</name>
    <dbReference type="NCBI Taxonomy" id="218843"/>
    <lineage>
        <taxon>Eukaryota</taxon>
        <taxon>Viridiplantae</taxon>
        <taxon>Streptophyta</taxon>
        <taxon>Embryophyta</taxon>
        <taxon>Tracheophyta</taxon>
        <taxon>Spermatophyta</taxon>
        <taxon>Magnoliopsida</taxon>
        <taxon>eudicotyledons</taxon>
        <taxon>Gunneridae</taxon>
        <taxon>Pentapetalae</taxon>
        <taxon>rosids</taxon>
        <taxon>fabids</taxon>
        <taxon>Malpighiales</taxon>
        <taxon>Passifloraceae</taxon>
        <taxon>Turnera</taxon>
    </lineage>
</organism>
<keyword evidence="5" id="KW-1185">Reference proteome</keyword>
<reference evidence="4" key="1">
    <citation type="submission" date="2022-02" db="EMBL/GenBank/DDBJ databases">
        <authorList>
            <person name="Henning P.M."/>
            <person name="McCubbin A.G."/>
            <person name="Shore J.S."/>
        </authorList>
    </citation>
    <scope>NUCLEOTIDE SEQUENCE</scope>
    <source>
        <strain evidence="4">F60SS</strain>
        <tissue evidence="4">Leaves</tissue>
    </source>
</reference>
<sequence length="331" mass="37722">MLHKRWENTLIVKMWGRNIGYRTLCSRLPNLWKLKESVRVVDLENNFYFVCFLNCSDYLRALTDGLWPVLGHYLTMEPWKPQFNPNTDKVTTIVAWIQIPGLSSEYYDRGILRAVCNMIGKLVRIDHDTQEAIRERYARVAVELDLSKPLQSQVFVDGRWYFISYEHILQICFDCGLAGHLMLICPSRHQTQGNSGENQMDVTTADEQATEGPNEPAHHVFQAPPPSAHPPRGEWMIAGRRRRTSRSTGGQSQKETSTEKESFNTNQSGFRFDVLDDYVTVDHPSVQVKGKAMINAINVENHAPSLQIPIEVATPAKPFIPEIPNNDSINA</sequence>
<feature type="region of interest" description="Disordered" evidence="2">
    <location>
        <begin position="190"/>
        <end position="265"/>
    </location>
</feature>
<protein>
    <recommendedName>
        <fullName evidence="3">CCHC-type domain-containing protein</fullName>
    </recommendedName>
</protein>
<feature type="compositionally biased region" description="Polar residues" evidence="2">
    <location>
        <begin position="190"/>
        <end position="207"/>
    </location>
</feature>
<dbReference type="EMBL" id="JAKUCV010007612">
    <property type="protein sequence ID" value="KAJ4822657.1"/>
    <property type="molecule type" value="Genomic_DNA"/>
</dbReference>
<evidence type="ECO:0000256" key="1">
    <source>
        <dbReference type="PROSITE-ProRule" id="PRU00047"/>
    </source>
</evidence>
<dbReference type="InterPro" id="IPR001878">
    <property type="entry name" value="Znf_CCHC"/>
</dbReference>
<gene>
    <name evidence="4" type="ORF">Tsubulata_035931</name>
</gene>
<evidence type="ECO:0000259" key="3">
    <source>
        <dbReference type="PROSITE" id="PS50158"/>
    </source>
</evidence>
<dbReference type="PROSITE" id="PS50158">
    <property type="entry name" value="ZF_CCHC"/>
    <property type="match status" value="1"/>
</dbReference>
<dbReference type="Pfam" id="PF14111">
    <property type="entry name" value="DUF4283"/>
    <property type="match status" value="1"/>
</dbReference>
<proteinExistence type="predicted"/>
<dbReference type="GO" id="GO:0003676">
    <property type="term" value="F:nucleic acid binding"/>
    <property type="evidence" value="ECO:0007669"/>
    <property type="project" value="InterPro"/>
</dbReference>
<dbReference type="PANTHER" id="PTHR31286:SF99">
    <property type="entry name" value="DUF4283 DOMAIN-CONTAINING PROTEIN"/>
    <property type="match status" value="1"/>
</dbReference>
<keyword evidence="1" id="KW-0862">Zinc</keyword>